<feature type="compositionally biased region" description="Basic residues" evidence="18">
    <location>
        <begin position="890"/>
        <end position="903"/>
    </location>
</feature>
<dbReference type="Proteomes" id="UP000694542">
    <property type="component" value="Chromosome 20"/>
</dbReference>
<evidence type="ECO:0000256" key="10">
    <source>
        <dbReference type="ARBA" id="ARBA00023034"/>
    </source>
</evidence>
<name>A0A8C0SF13_CANLF</name>
<reference evidence="20" key="1">
    <citation type="submission" date="2018-10" db="EMBL/GenBank/DDBJ databases">
        <title>De novo assembly of a Great Dane genome.</title>
        <authorList>
            <person name="Kidd J.M."/>
            <person name="Pendleton A.L."/>
            <person name="Shen F."/>
            <person name="Emery S."/>
        </authorList>
    </citation>
    <scope>NUCLEOTIDE SEQUENCE [LARGE SCALE GENOMIC DNA]</scope>
    <source>
        <strain evidence="20">Great Dane</strain>
    </source>
</reference>
<evidence type="ECO:0000256" key="4">
    <source>
        <dbReference type="ARBA" id="ARBA00022448"/>
    </source>
</evidence>
<dbReference type="FunFam" id="3.30.450.50:FF:000001">
    <property type="entry name" value="AP-3 complex subunit delta-1, putative"/>
    <property type="match status" value="1"/>
</dbReference>
<feature type="compositionally biased region" description="Basic and acidic residues" evidence="18">
    <location>
        <begin position="904"/>
        <end position="919"/>
    </location>
</feature>
<evidence type="ECO:0000256" key="11">
    <source>
        <dbReference type="ARBA" id="ARBA00023054"/>
    </source>
</evidence>
<comment type="function">
    <text evidence="13">Part of the AP-3 complex, an adaptor-related complex which is not clathrin-associated. The complex is associated with the Golgi region as well as more peripheral structures. It facilitates the budding of vesicles from the Golgi membrane and may be directly involved in trafficking to lysosomes. Involved in process of CD8+ T-cell and NK cell degranulation. In concert with the BLOC-1 complex, AP-3 is required to target cargos into vesicles assembled at cell bodies for delivery into neurites and nerve terminals.</text>
</comment>
<dbReference type="GO" id="GO:0007041">
    <property type="term" value="P:lysosomal transport"/>
    <property type="evidence" value="ECO:0007669"/>
    <property type="project" value="UniProtKB-ARBA"/>
</dbReference>
<dbReference type="InterPro" id="IPR016024">
    <property type="entry name" value="ARM-type_fold"/>
</dbReference>
<dbReference type="SUPFAM" id="SSF48371">
    <property type="entry name" value="ARM repeat"/>
    <property type="match status" value="1"/>
</dbReference>
<feature type="region of interest" description="Disordered" evidence="18">
    <location>
        <begin position="1"/>
        <end position="38"/>
    </location>
</feature>
<keyword evidence="12" id="KW-0472">Membrane</keyword>
<evidence type="ECO:0000256" key="7">
    <source>
        <dbReference type="ARBA" id="ARBA00022737"/>
    </source>
</evidence>
<feature type="region of interest" description="Disordered" evidence="18">
    <location>
        <begin position="772"/>
        <end position="1027"/>
    </location>
</feature>
<feature type="domain" description="AP-3 complex subunit delta" evidence="19">
    <location>
        <begin position="708"/>
        <end position="856"/>
    </location>
</feature>
<protein>
    <recommendedName>
        <fullName evidence="14">AP-3 complex subunit delta-1</fullName>
    </recommendedName>
    <alternativeName>
        <fullName evidence="15">AP-3 complex subunit delta</fullName>
    </alternativeName>
    <alternativeName>
        <fullName evidence="17">Adaptor-related protein complex 3 subunit delta-1</fullName>
    </alternativeName>
    <alternativeName>
        <fullName evidence="16">Delta-adaptin</fullName>
    </alternativeName>
</protein>
<proteinExistence type="inferred from homology"/>
<keyword evidence="4" id="KW-0813">Transport</keyword>
<keyword evidence="5" id="KW-0963">Cytoplasm</keyword>
<feature type="region of interest" description="Disordered" evidence="18">
    <location>
        <begin position="696"/>
        <end position="742"/>
    </location>
</feature>
<organism evidence="20 21">
    <name type="scientific">Canis lupus familiaris</name>
    <name type="common">Dog</name>
    <name type="synonym">Canis familiaris</name>
    <dbReference type="NCBI Taxonomy" id="9615"/>
    <lineage>
        <taxon>Eukaryota</taxon>
        <taxon>Metazoa</taxon>
        <taxon>Chordata</taxon>
        <taxon>Craniata</taxon>
        <taxon>Vertebrata</taxon>
        <taxon>Euteleostomi</taxon>
        <taxon>Mammalia</taxon>
        <taxon>Eutheria</taxon>
        <taxon>Laurasiatheria</taxon>
        <taxon>Carnivora</taxon>
        <taxon>Caniformia</taxon>
        <taxon>Canidae</taxon>
        <taxon>Canis</taxon>
    </lineage>
</organism>
<dbReference type="InterPro" id="IPR058898">
    <property type="entry name" value="Mu_AP3"/>
</dbReference>
<evidence type="ECO:0000256" key="18">
    <source>
        <dbReference type="SAM" id="MobiDB-lite"/>
    </source>
</evidence>
<dbReference type="InterPro" id="IPR002553">
    <property type="entry name" value="Clathrin/coatomer_adapt-like_N"/>
</dbReference>
<dbReference type="GO" id="GO:0030123">
    <property type="term" value="C:AP-3 adaptor complex"/>
    <property type="evidence" value="ECO:0007669"/>
    <property type="project" value="InterPro"/>
</dbReference>
<evidence type="ECO:0000256" key="17">
    <source>
        <dbReference type="ARBA" id="ARBA00077434"/>
    </source>
</evidence>
<evidence type="ECO:0000259" key="19">
    <source>
        <dbReference type="SMART" id="SM01354"/>
    </source>
</evidence>
<evidence type="ECO:0000313" key="20">
    <source>
        <dbReference type="Ensembl" id="ENSCAFP00040019854.1"/>
    </source>
</evidence>
<evidence type="ECO:0000256" key="3">
    <source>
        <dbReference type="ARBA" id="ARBA00006613"/>
    </source>
</evidence>
<dbReference type="InterPro" id="IPR017105">
    <property type="entry name" value="AP3_complex_dsu"/>
</dbReference>
<keyword evidence="6" id="KW-0597">Phosphoprotein</keyword>
<evidence type="ECO:0000256" key="6">
    <source>
        <dbReference type="ARBA" id="ARBA00022553"/>
    </source>
</evidence>
<dbReference type="AlphaFoldDB" id="A0A8C0SF13"/>
<reference evidence="20" key="2">
    <citation type="submission" date="2025-08" db="UniProtKB">
        <authorList>
            <consortium name="Ensembl"/>
        </authorList>
    </citation>
    <scope>IDENTIFICATION</scope>
</reference>
<feature type="compositionally biased region" description="Acidic residues" evidence="18">
    <location>
        <begin position="954"/>
        <end position="975"/>
    </location>
</feature>
<dbReference type="GO" id="GO:0016192">
    <property type="term" value="P:vesicle-mediated transport"/>
    <property type="evidence" value="ECO:0007669"/>
    <property type="project" value="InterPro"/>
</dbReference>
<dbReference type="PANTHER" id="PTHR22781">
    <property type="entry name" value="DELTA ADAPTIN-RELATED"/>
    <property type="match status" value="1"/>
</dbReference>
<keyword evidence="11" id="KW-0175">Coiled coil</keyword>
<dbReference type="FunFam" id="1.25.10.10:FF:000055">
    <property type="entry name" value="AP-3 complex subunit delta"/>
    <property type="match status" value="1"/>
</dbReference>
<evidence type="ECO:0000256" key="13">
    <source>
        <dbReference type="ARBA" id="ARBA00055970"/>
    </source>
</evidence>
<evidence type="ECO:0000256" key="9">
    <source>
        <dbReference type="ARBA" id="ARBA00022990"/>
    </source>
</evidence>
<feature type="compositionally biased region" description="Basic and acidic residues" evidence="18">
    <location>
        <begin position="696"/>
        <end position="723"/>
    </location>
</feature>
<comment type="similarity">
    <text evidence="3">Belongs to the adaptor complexes large subunit family.</text>
</comment>
<feature type="compositionally biased region" description="Basic and acidic residues" evidence="18">
    <location>
        <begin position="773"/>
        <end position="788"/>
    </location>
</feature>
<feature type="compositionally biased region" description="Basic residues" evidence="18">
    <location>
        <begin position="981"/>
        <end position="991"/>
    </location>
</feature>
<feature type="compositionally biased region" description="Basic and acidic residues" evidence="18">
    <location>
        <begin position="844"/>
        <end position="889"/>
    </location>
</feature>
<dbReference type="InterPro" id="IPR010474">
    <property type="entry name" value="AP3D_dom_metazoa"/>
</dbReference>
<sequence>MTGSSPAPEERGPLPPRARGRRDSRRAGTPAARAGRRSVCGGRRVAARSVRRPPGPGCGVGSSLRIFWLDVNTTQVPQIAAKYISQCIDEIKQELKQDNIAVKANAVCKLTYLQMLGYDISWAAFNIIEVMSASKFTFKRIGYLAASQCFHEGTDVIMLTTNQIRKDLSSPSQYDTGVALTGLSCFVTPDLARDLANDIMTLMSHTKPYIRKKAVLIMYKVFLKYPESLRPAFPRLKEKLEDPDPGVQSAAVNVICELARRNPKNYLSLAPLFFKLMTSSTNNWVLIKIIKLFGALTPLEPRLGKKLIEPLTNLIHSTSAMSLLYECVNTVIAVLISLSSGMPNHSASIQLCVQKLRILIEDSDQNLKYLGLLAMSKILRTHPKSVQAHKDLVLQCLDDKDESIRLRALDLLYGMVSKKNLVEIVKKLMSHVDKAEGTTYRDELLTKIIDICSQCNYQHITNFQWYISVLVELTRLEGTRHGHLIAAQMLDVAIRVKAIRKFAVSQMSALLDSAHLVASSTQRNGICEVLYAAAWICGEFSEHLQEPHQTLEAMLRPKVTTLPGHIQAVYVQNVVKLYASILQQKEQAAEPEAAQEVTQLMVDRLPQFVQSADLEVQERASCILQLVKHIQKLQAKDVPVAEEVSALFAGELNPVAPKAQKKVPVPEGLDLDAWINEPPSDSESEDEKPKAIFHDEEQRQAKQRQPEADEEELARRREARKQEQANNPFYIKSSPSPQKRYQDVPGVEHIPVVQIDLSVPLKVPGMPMSDQYVKLEEERRHRQRLERDKKRKKKKDKDKKGKPRRHGSLHTESDDDLAPAQQVDIVTEEMPENALPSDEDDKDPNDPYRALDIDLDKPLADSEKLPVQKHRNAETSKSPEKEDVPVVEKKVKKPKKKDKKHREKEREKKEKGKEARVEKEGEDLDFWLSTTPLPAAAPAPEEPGVNAVITAPKEEDEEPQREEQGDEEDDEDNERDPEKKSSKHKKKKHKKEKEERSKDKKKSKKKKPPGDEAAEPVENGALDEEPLPPMSSYCLLAENSYIKMTYDIQGSLQKDSQVTVSVVLENQSSSFLKNMELNVLDSLNTKLARPEGSSVHDGVPVPFQLPPGISNEAQFVFTIQSIVMAQKLKGTLSFIAKNDEGSTHEKLDFKLHFSCTSYLVTTPCYSDAFAKLLESGDLSMSSIKVDGISMSFQNLLAKICFHHHFSVVERVDSCASMYSRSIQGHHVCLLVKKGEKSVSVDGKCSDSTLLSNLLEEMKATLAKC</sequence>
<dbReference type="GO" id="GO:0005768">
    <property type="term" value="C:endosome"/>
    <property type="evidence" value="ECO:0007669"/>
    <property type="project" value="UniProtKB-ARBA"/>
</dbReference>
<evidence type="ECO:0000256" key="14">
    <source>
        <dbReference type="ARBA" id="ARBA00071053"/>
    </source>
</evidence>
<feature type="region of interest" description="Disordered" evidence="18">
    <location>
        <begin position="670"/>
        <end position="689"/>
    </location>
</feature>
<evidence type="ECO:0000313" key="21">
    <source>
        <dbReference type="Proteomes" id="UP000694542"/>
    </source>
</evidence>
<comment type="subcellular location">
    <subcellularLocation>
        <location evidence="2">Cytoplasm</location>
    </subcellularLocation>
    <subcellularLocation>
        <location evidence="1">Golgi apparatus membrane</location>
        <topology evidence="1">Peripheral membrane protein</topology>
        <orientation evidence="1">Cytoplasmic side</orientation>
    </subcellularLocation>
</comment>
<keyword evidence="10" id="KW-0333">Golgi apparatus</keyword>
<evidence type="ECO:0000256" key="5">
    <source>
        <dbReference type="ARBA" id="ARBA00022490"/>
    </source>
</evidence>
<evidence type="ECO:0000256" key="8">
    <source>
        <dbReference type="ARBA" id="ARBA00022927"/>
    </source>
</evidence>
<dbReference type="GO" id="GO:0006886">
    <property type="term" value="P:intracellular protein transport"/>
    <property type="evidence" value="ECO:0007669"/>
    <property type="project" value="InterPro"/>
</dbReference>
<evidence type="ECO:0000256" key="1">
    <source>
        <dbReference type="ARBA" id="ARBA00004255"/>
    </source>
</evidence>
<accession>A0A8C0SF13</accession>
<dbReference type="Gene3D" id="3.30.450.50">
    <property type="entry name" value="Longin domain"/>
    <property type="match status" value="1"/>
</dbReference>
<feature type="compositionally biased region" description="Basic residues" evidence="18">
    <location>
        <begin position="789"/>
        <end position="808"/>
    </location>
</feature>
<keyword evidence="7" id="KW-0677">Repeat</keyword>
<dbReference type="PANTHER" id="PTHR22781:SF12">
    <property type="entry name" value="AP-3 COMPLEX SUBUNIT DELTA-1"/>
    <property type="match status" value="1"/>
</dbReference>
<dbReference type="Ensembl" id="ENSCAFT00040022910.1">
    <property type="protein sequence ID" value="ENSCAFP00040019854.1"/>
    <property type="gene ID" value="ENSCAFG00040012430.1"/>
</dbReference>
<dbReference type="SMART" id="SM01354">
    <property type="entry name" value="BLVR"/>
    <property type="match status" value="1"/>
</dbReference>
<keyword evidence="9" id="KW-0007">Acetylation</keyword>
<dbReference type="InterPro" id="IPR011989">
    <property type="entry name" value="ARM-like"/>
</dbReference>
<dbReference type="GO" id="GO:0000139">
    <property type="term" value="C:Golgi membrane"/>
    <property type="evidence" value="ECO:0007669"/>
    <property type="project" value="UniProtKB-SubCell"/>
</dbReference>
<dbReference type="Gene3D" id="1.25.10.10">
    <property type="entry name" value="Leucine-rich Repeat Variant"/>
    <property type="match status" value="1"/>
</dbReference>
<dbReference type="GO" id="GO:0030659">
    <property type="term" value="C:cytoplasmic vesicle membrane"/>
    <property type="evidence" value="ECO:0007669"/>
    <property type="project" value="UniProtKB-ARBA"/>
</dbReference>
<evidence type="ECO:0000256" key="12">
    <source>
        <dbReference type="ARBA" id="ARBA00023136"/>
    </source>
</evidence>
<evidence type="ECO:0000256" key="2">
    <source>
        <dbReference type="ARBA" id="ARBA00004496"/>
    </source>
</evidence>
<keyword evidence="8" id="KW-0653">Protein transport</keyword>
<dbReference type="Pfam" id="PF06375">
    <property type="entry name" value="AP3D1"/>
    <property type="match status" value="1"/>
</dbReference>
<dbReference type="Pfam" id="PF26171">
    <property type="entry name" value="Mu_AP3"/>
    <property type="match status" value="1"/>
</dbReference>
<feature type="compositionally biased region" description="Acidic residues" evidence="18">
    <location>
        <begin position="826"/>
        <end position="843"/>
    </location>
</feature>
<dbReference type="Pfam" id="PF01602">
    <property type="entry name" value="Adaptin_N"/>
    <property type="match status" value="1"/>
</dbReference>
<evidence type="ECO:0000256" key="16">
    <source>
        <dbReference type="ARBA" id="ARBA00076924"/>
    </source>
</evidence>
<evidence type="ECO:0000256" key="15">
    <source>
        <dbReference type="ARBA" id="ARBA00076631"/>
    </source>
</evidence>